<dbReference type="Proteomes" id="UP001276659">
    <property type="component" value="Unassembled WGS sequence"/>
</dbReference>
<feature type="compositionally biased region" description="Basic and acidic residues" evidence="1">
    <location>
        <begin position="583"/>
        <end position="594"/>
    </location>
</feature>
<reference evidence="2" key="1">
    <citation type="submission" date="2022-11" db="EMBL/GenBank/DDBJ databases">
        <title>Chromosomal genome sequence assembly and mating type (MAT) locus characterization of the leprose asexual lichenized fungus Lepraria neglecta (Nyl.) Erichsen.</title>
        <authorList>
            <person name="Allen J.L."/>
            <person name="Pfeffer B."/>
        </authorList>
    </citation>
    <scope>NUCLEOTIDE SEQUENCE</scope>
    <source>
        <strain evidence="2">Allen 5258</strain>
    </source>
</reference>
<gene>
    <name evidence="2" type="ORF">OEA41_009752</name>
</gene>
<comment type="caution">
    <text evidence="2">The sequence shown here is derived from an EMBL/GenBank/DDBJ whole genome shotgun (WGS) entry which is preliminary data.</text>
</comment>
<evidence type="ECO:0000313" key="2">
    <source>
        <dbReference type="EMBL" id="KAK3170365.1"/>
    </source>
</evidence>
<organism evidence="2 3">
    <name type="scientific">Lepraria neglecta</name>
    <dbReference type="NCBI Taxonomy" id="209136"/>
    <lineage>
        <taxon>Eukaryota</taxon>
        <taxon>Fungi</taxon>
        <taxon>Dikarya</taxon>
        <taxon>Ascomycota</taxon>
        <taxon>Pezizomycotina</taxon>
        <taxon>Lecanoromycetes</taxon>
        <taxon>OSLEUM clade</taxon>
        <taxon>Lecanoromycetidae</taxon>
        <taxon>Lecanorales</taxon>
        <taxon>Lecanorineae</taxon>
        <taxon>Stereocaulaceae</taxon>
        <taxon>Lepraria</taxon>
    </lineage>
</organism>
<name>A0AAE0DIA4_9LECA</name>
<dbReference type="EMBL" id="JASNWA010000009">
    <property type="protein sequence ID" value="KAK3170365.1"/>
    <property type="molecule type" value="Genomic_DNA"/>
</dbReference>
<evidence type="ECO:0000256" key="1">
    <source>
        <dbReference type="SAM" id="MobiDB-lite"/>
    </source>
</evidence>
<dbReference type="Gene3D" id="2.40.70.10">
    <property type="entry name" value="Acid Proteases"/>
    <property type="match status" value="2"/>
</dbReference>
<keyword evidence="3" id="KW-1185">Reference proteome</keyword>
<feature type="compositionally biased region" description="Low complexity" evidence="1">
    <location>
        <begin position="1"/>
        <end position="17"/>
    </location>
</feature>
<dbReference type="AlphaFoldDB" id="A0AAE0DIA4"/>
<feature type="region of interest" description="Disordered" evidence="1">
    <location>
        <begin position="1"/>
        <end position="74"/>
    </location>
</feature>
<accession>A0AAE0DIA4</accession>
<dbReference type="CDD" id="cd00303">
    <property type="entry name" value="retropepsin_like"/>
    <property type="match status" value="2"/>
</dbReference>
<feature type="compositionally biased region" description="Low complexity" evidence="1">
    <location>
        <begin position="539"/>
        <end position="558"/>
    </location>
</feature>
<proteinExistence type="predicted"/>
<sequence length="594" mass="66381">MPEPAPALDGAPGAPAGRKILPQRRTRPLTHENLQPLSYDPYRRPLPSDSKPFYEPQITRPEAEPEMLLQPETRPISHEKLVKWQSLIERHEQLLREDDDILLASQHPSASPSLRIFAGNQSTKEAPKFEMPEPPDESPPSIIWMEALRDALVKATEPAGDGKRELKNVAMVRDALGDNVQEPSRLKSSPTRKYLPMILKGKEIGAQHDTGAEGSNFMTNKLAESLKLHIRTEKSDRKSFSMGTGMVRRAIGRVRASCAFAKESGTKMKCWFYVLPKLASPLIMGSQFLRDTKTMSHFTDRLEDHFPCTSPVPMVNLISSTRQAKRRLAAFIDGRDTYINGDSGSHLDLMSSAYVKRYRYKLDRRRECRKRVQLADATVVDTIGQVKAELTLPDGSTFSKTFDVLPGLTSEVLIGEDTLAKLNVFTEHESSFMDVLGGERHLELSILSHFGHLNQFLARTRNLNNRRSQAEHQCKPSLGGSLEIGTDVNFPVSLAKQQDDKMMRALHEQDLEAERLQHEKKRLEASGAALKKAKKHGAEQAPEPATQSPAPQSPSVSTIPQSSTARRQTSSHNGSVATRKCRDHGNDKTHHDMP</sequence>
<dbReference type="InterPro" id="IPR021109">
    <property type="entry name" value="Peptidase_aspartic_dom_sf"/>
</dbReference>
<feature type="compositionally biased region" description="Polar residues" evidence="1">
    <location>
        <begin position="559"/>
        <end position="576"/>
    </location>
</feature>
<feature type="region of interest" description="Disordered" evidence="1">
    <location>
        <begin position="528"/>
        <end position="594"/>
    </location>
</feature>
<evidence type="ECO:0000313" key="3">
    <source>
        <dbReference type="Proteomes" id="UP001276659"/>
    </source>
</evidence>
<protein>
    <submittedName>
        <fullName evidence="2">Uncharacterized protein</fullName>
    </submittedName>
</protein>